<dbReference type="SUPFAM" id="SSF54909">
    <property type="entry name" value="Dimeric alpha+beta barrel"/>
    <property type="match status" value="1"/>
</dbReference>
<dbReference type="Proteomes" id="UP000199630">
    <property type="component" value="Unassembled WGS sequence"/>
</dbReference>
<dbReference type="AlphaFoldDB" id="A0A1I3R4G4"/>
<protein>
    <recommendedName>
        <fullName evidence="2">YCII-related domain-containing protein</fullName>
    </recommendedName>
</protein>
<evidence type="ECO:0000313" key="4">
    <source>
        <dbReference type="Proteomes" id="UP000199630"/>
    </source>
</evidence>
<dbReference type="EMBL" id="FORH01000003">
    <property type="protein sequence ID" value="SFJ40569.1"/>
    <property type="molecule type" value="Genomic_DNA"/>
</dbReference>
<evidence type="ECO:0000256" key="1">
    <source>
        <dbReference type="ARBA" id="ARBA00007689"/>
    </source>
</evidence>
<evidence type="ECO:0000259" key="2">
    <source>
        <dbReference type="Pfam" id="PF03795"/>
    </source>
</evidence>
<dbReference type="RefSeq" id="WP_090060586.1">
    <property type="nucleotide sequence ID" value="NZ_FORH01000003.1"/>
</dbReference>
<proteinExistence type="inferred from homology"/>
<reference evidence="4" key="1">
    <citation type="submission" date="2016-10" db="EMBL/GenBank/DDBJ databases">
        <authorList>
            <person name="Varghese N."/>
            <person name="Submissions S."/>
        </authorList>
    </citation>
    <scope>NUCLEOTIDE SEQUENCE [LARGE SCALE GENOMIC DNA]</scope>
    <source>
        <strain evidence="4">DSM 26471</strain>
    </source>
</reference>
<dbReference type="PANTHER" id="PTHR33606:SF3">
    <property type="entry name" value="PROTEIN YCII"/>
    <property type="match status" value="1"/>
</dbReference>
<gene>
    <name evidence="3" type="ORF">SAMN04487991_2059</name>
</gene>
<accession>A0A1I3R4G4</accession>
<comment type="similarity">
    <text evidence="1">Belongs to the YciI family.</text>
</comment>
<evidence type="ECO:0000313" key="3">
    <source>
        <dbReference type="EMBL" id="SFJ40569.1"/>
    </source>
</evidence>
<dbReference type="PANTHER" id="PTHR33606">
    <property type="entry name" value="PROTEIN YCII"/>
    <property type="match status" value="1"/>
</dbReference>
<feature type="domain" description="YCII-related" evidence="2">
    <location>
        <begin position="1"/>
        <end position="88"/>
    </location>
</feature>
<dbReference type="InterPro" id="IPR005545">
    <property type="entry name" value="YCII"/>
</dbReference>
<organism evidence="3 4">
    <name type="scientific">Celeribacter neptunius</name>
    <dbReference type="NCBI Taxonomy" id="588602"/>
    <lineage>
        <taxon>Bacteria</taxon>
        <taxon>Pseudomonadati</taxon>
        <taxon>Pseudomonadota</taxon>
        <taxon>Alphaproteobacteria</taxon>
        <taxon>Rhodobacterales</taxon>
        <taxon>Roseobacteraceae</taxon>
        <taxon>Celeribacter</taxon>
    </lineage>
</organism>
<keyword evidence="4" id="KW-1185">Reference proteome</keyword>
<dbReference type="STRING" id="588602.SAMN04487991_2059"/>
<dbReference type="InterPro" id="IPR051807">
    <property type="entry name" value="Sec-metab_biosynth-assoc"/>
</dbReference>
<dbReference type="Gene3D" id="3.30.70.1060">
    <property type="entry name" value="Dimeric alpha+beta barrel"/>
    <property type="match status" value="1"/>
</dbReference>
<dbReference type="InterPro" id="IPR011008">
    <property type="entry name" value="Dimeric_a/b-barrel"/>
</dbReference>
<name>A0A1I3R4G4_9RHOB</name>
<dbReference type="OrthoDB" id="2293521at2"/>
<dbReference type="Pfam" id="PF03795">
    <property type="entry name" value="YCII"/>
    <property type="match status" value="1"/>
</dbReference>
<sequence length="97" mass="10683">MLFVIHCLDHPGKVADRLAHYDAHKSYLASAPVASVVSGPLLADDHETMIGSMFIVEAESIDAVKQFNANDPFHAAGIWQEINIHPFSMRVDNRGAR</sequence>